<evidence type="ECO:0000313" key="2">
    <source>
        <dbReference type="Proteomes" id="UP001153404"/>
    </source>
</evidence>
<gene>
    <name evidence="1" type="ORF">OMP40_32945</name>
</gene>
<dbReference type="Proteomes" id="UP001153404">
    <property type="component" value="Unassembled WGS sequence"/>
</dbReference>
<dbReference type="Pfam" id="PF13552">
    <property type="entry name" value="DUF4127"/>
    <property type="match status" value="1"/>
</dbReference>
<sequence length="106" mass="11753">MLEQVRTADYAILSIDQLVYGGIVPSRLHRLTEAACMERLTLARQLKEINPSVKLLAFNLIMRAPAYSSSEEEPDYYALYGAELCERGEAARSASNRMDGGRAVSV</sequence>
<name>A0A9X4QXJ6_9BACL</name>
<reference evidence="1" key="1">
    <citation type="submission" date="2022-10" db="EMBL/GenBank/DDBJ databases">
        <title>Comparative genomic analysis of Cohnella hashimotonis sp. nov., isolated from the International Space Station.</title>
        <authorList>
            <person name="Simpson A."/>
            <person name="Venkateswaran K."/>
        </authorList>
    </citation>
    <scope>NUCLEOTIDE SEQUENCE</scope>
    <source>
        <strain evidence="1">DSM 28161</strain>
    </source>
</reference>
<dbReference type="EMBL" id="JAPDIA010000008">
    <property type="protein sequence ID" value="MDG0813567.1"/>
    <property type="molecule type" value="Genomic_DNA"/>
</dbReference>
<organism evidence="1 2">
    <name type="scientific">Cohnella rhizosphaerae</name>
    <dbReference type="NCBI Taxonomy" id="1457232"/>
    <lineage>
        <taxon>Bacteria</taxon>
        <taxon>Bacillati</taxon>
        <taxon>Bacillota</taxon>
        <taxon>Bacilli</taxon>
        <taxon>Bacillales</taxon>
        <taxon>Paenibacillaceae</taxon>
        <taxon>Cohnella</taxon>
    </lineage>
</organism>
<evidence type="ECO:0000313" key="1">
    <source>
        <dbReference type="EMBL" id="MDG0813567.1"/>
    </source>
</evidence>
<proteinExistence type="predicted"/>
<protein>
    <submittedName>
        <fullName evidence="1">DUF4127 family protein</fullName>
    </submittedName>
</protein>
<dbReference type="AlphaFoldDB" id="A0A9X4QXJ6"/>
<comment type="caution">
    <text evidence="1">The sequence shown here is derived from an EMBL/GenBank/DDBJ whole genome shotgun (WGS) entry which is preliminary data.</text>
</comment>
<dbReference type="InterPro" id="IPR025394">
    <property type="entry name" value="DUF4127"/>
</dbReference>
<accession>A0A9X4QXJ6</accession>
<keyword evidence="2" id="KW-1185">Reference proteome</keyword>